<organism evidence="1 2">
    <name type="scientific">Thiothrix lacustris</name>
    <dbReference type="NCBI Taxonomy" id="525917"/>
    <lineage>
        <taxon>Bacteria</taxon>
        <taxon>Pseudomonadati</taxon>
        <taxon>Pseudomonadota</taxon>
        <taxon>Gammaproteobacteria</taxon>
        <taxon>Thiotrichales</taxon>
        <taxon>Thiotrichaceae</taxon>
        <taxon>Thiothrix</taxon>
    </lineage>
</organism>
<dbReference type="RefSeq" id="WP_308893111.1">
    <property type="nucleotide sequence ID" value="NZ_CP133218.1"/>
</dbReference>
<gene>
    <name evidence="1" type="ORF">RCF98_08940</name>
</gene>
<name>A0ABY9MLM0_9GAMM</name>
<protein>
    <submittedName>
        <fullName evidence="1">Uncharacterized protein</fullName>
    </submittedName>
</protein>
<evidence type="ECO:0000313" key="2">
    <source>
        <dbReference type="Proteomes" id="UP001236657"/>
    </source>
</evidence>
<evidence type="ECO:0000313" key="1">
    <source>
        <dbReference type="EMBL" id="WML89100.1"/>
    </source>
</evidence>
<reference evidence="1 2" key="1">
    <citation type="submission" date="2023-08" db="EMBL/GenBank/DDBJ databases">
        <title>New molecular markers tilS and rpoB for phylogenetic and monitoring studies of the genus Thiothrix biodiversity.</title>
        <authorList>
            <person name="Ravin N.V."/>
            <person name="Smolyakov D."/>
            <person name="Markov N.D."/>
            <person name="Beletsky A.V."/>
            <person name="Mardanov A.V."/>
            <person name="Rudenko T.S."/>
            <person name="Grabovich M.Y."/>
        </authorList>
    </citation>
    <scope>NUCLEOTIDE SEQUENCE [LARGE SCALE GENOMIC DNA]</scope>
    <source>
        <strain evidence="1 2">MK1</strain>
    </source>
</reference>
<dbReference type="Proteomes" id="UP001236657">
    <property type="component" value="Chromosome"/>
</dbReference>
<sequence length="371" mass="43002">MSKMIKFNLTLNKCPVRDLDDLRENFNIDDLLDVYHNKVLHRWLEVRGLLTELDGLMKIKSLDNKVIATELCQIFHTDVTPEDIDAAVYPFTARQQQKQQLEQFASHYFSRNVVIDDYHTGYNNLCAEMRERSEDYPFLKTAINNLWKNYSQLLKVDFEAFFLSFSKHSLVLFSMLANDHYRQSRLFNENHKKTIFSFVSLSSIVKSEKHGDLITHNEDTNYQWKHLTKDTVLIKAIRNDSGTVKVRDRFGNEYLGSDFATIGKKLEGISFYSCRSADSVTYVKITSSDSEVKLPLFYSSYSGVTDSYWKDIVPKDKKCLILRMEEGNFVRNTGVNGEELNAKAVNGNFLIFDGIDYKSNNANHTLLYMVI</sequence>
<dbReference type="EMBL" id="CP133218">
    <property type="protein sequence ID" value="WML89100.1"/>
    <property type="molecule type" value="Genomic_DNA"/>
</dbReference>
<proteinExistence type="predicted"/>
<keyword evidence="2" id="KW-1185">Reference proteome</keyword>
<accession>A0ABY9MLM0</accession>